<feature type="active site" evidence="7">
    <location>
        <position position="65"/>
    </location>
</feature>
<evidence type="ECO:0000256" key="3">
    <source>
        <dbReference type="ARBA" id="ARBA00022490"/>
    </source>
</evidence>
<keyword evidence="3 7" id="KW-0963">Cytoplasm</keyword>
<comment type="similarity">
    <text evidence="2 7">Belongs to the methyltransferase superfamily. L-isoaspartyl/D-aspartyl protein methyltransferase family.</text>
</comment>
<dbReference type="Pfam" id="PF01135">
    <property type="entry name" value="PCMT"/>
    <property type="match status" value="1"/>
</dbReference>
<evidence type="ECO:0000256" key="6">
    <source>
        <dbReference type="ARBA" id="ARBA00022691"/>
    </source>
</evidence>
<proteinExistence type="inferred from homology"/>
<dbReference type="SUPFAM" id="SSF53335">
    <property type="entry name" value="S-adenosyl-L-methionine-dependent methyltransferases"/>
    <property type="match status" value="1"/>
</dbReference>
<dbReference type="NCBIfam" id="NF001453">
    <property type="entry name" value="PRK00312.1"/>
    <property type="match status" value="1"/>
</dbReference>
<sequence>MAGPEDINRQRAARLILGLRRQGVTDPRVLAAMESIDRSVFVHPQFLDQAWDDAALPIDCAQTISQPYIVGLMTQALDVQPRHRVLEIGTGSGYQCAILSRLARYVYTVERYRSLLNEAEARLKALDIQNVITRHGDGGEGWPEQAPFDRIMVTAASPHEPHALLEQLKPGGVLVAPVGRTGVQVLHRYTAQPDGSFKRESLGEVRFVPLVEGVAKEG</sequence>
<dbReference type="Gene3D" id="3.40.50.150">
    <property type="entry name" value="Vaccinia Virus protein VP39"/>
    <property type="match status" value="1"/>
</dbReference>
<comment type="function">
    <text evidence="7">Catalyzes the methyl esterification of L-isoaspartyl residues in peptides and proteins that result from spontaneous decomposition of normal L-aspartyl and L-asparaginyl residues. It plays a role in the repair and/or degradation of damaged proteins.</text>
</comment>
<evidence type="ECO:0000256" key="4">
    <source>
        <dbReference type="ARBA" id="ARBA00022603"/>
    </source>
</evidence>
<comment type="caution">
    <text evidence="8">The sequence shown here is derived from an EMBL/GenBank/DDBJ whole genome shotgun (WGS) entry which is preliminary data.</text>
</comment>
<dbReference type="RefSeq" id="WP_302108675.1">
    <property type="nucleotide sequence ID" value="NZ_JAUKTR010000001.1"/>
</dbReference>
<comment type="subcellular location">
    <subcellularLocation>
        <location evidence="1 7">Cytoplasm</location>
    </subcellularLocation>
</comment>
<dbReference type="InterPro" id="IPR000682">
    <property type="entry name" value="PCMT"/>
</dbReference>
<evidence type="ECO:0000256" key="2">
    <source>
        <dbReference type="ARBA" id="ARBA00005369"/>
    </source>
</evidence>
<keyword evidence="4 7" id="KW-0489">Methyltransferase</keyword>
<evidence type="ECO:0000256" key="1">
    <source>
        <dbReference type="ARBA" id="ARBA00004496"/>
    </source>
</evidence>
<dbReference type="CDD" id="cd02440">
    <property type="entry name" value="AdoMet_MTases"/>
    <property type="match status" value="1"/>
</dbReference>
<accession>A0ABT8SI57</accession>
<name>A0ABT8SI57_9CAUL</name>
<keyword evidence="6 7" id="KW-0949">S-adenosyl-L-methionine</keyword>
<dbReference type="InterPro" id="IPR029063">
    <property type="entry name" value="SAM-dependent_MTases_sf"/>
</dbReference>
<evidence type="ECO:0000256" key="5">
    <source>
        <dbReference type="ARBA" id="ARBA00022679"/>
    </source>
</evidence>
<dbReference type="EMBL" id="JAUKTR010000001">
    <property type="protein sequence ID" value="MDO1558255.1"/>
    <property type="molecule type" value="Genomic_DNA"/>
</dbReference>
<evidence type="ECO:0000313" key="9">
    <source>
        <dbReference type="Proteomes" id="UP001169063"/>
    </source>
</evidence>
<dbReference type="HAMAP" id="MF_00090">
    <property type="entry name" value="PIMT"/>
    <property type="match status" value="1"/>
</dbReference>
<dbReference type="PANTHER" id="PTHR11579">
    <property type="entry name" value="PROTEIN-L-ISOASPARTATE O-METHYLTRANSFERASE"/>
    <property type="match status" value="1"/>
</dbReference>
<dbReference type="EC" id="2.1.1.77" evidence="7"/>
<dbReference type="PANTHER" id="PTHR11579:SF0">
    <property type="entry name" value="PROTEIN-L-ISOASPARTATE(D-ASPARTATE) O-METHYLTRANSFERASE"/>
    <property type="match status" value="1"/>
</dbReference>
<dbReference type="PROSITE" id="PS01279">
    <property type="entry name" value="PCMT"/>
    <property type="match status" value="1"/>
</dbReference>
<evidence type="ECO:0000256" key="7">
    <source>
        <dbReference type="HAMAP-Rule" id="MF_00090"/>
    </source>
</evidence>
<organism evidence="8 9">
    <name type="scientific">Peiella sedimenti</name>
    <dbReference type="NCBI Taxonomy" id="3061083"/>
    <lineage>
        <taxon>Bacteria</taxon>
        <taxon>Pseudomonadati</taxon>
        <taxon>Pseudomonadota</taxon>
        <taxon>Alphaproteobacteria</taxon>
        <taxon>Caulobacterales</taxon>
        <taxon>Caulobacteraceae</taxon>
        <taxon>Peiella</taxon>
    </lineage>
</organism>
<comment type="catalytic activity">
    <reaction evidence="7">
        <text>[protein]-L-isoaspartate + S-adenosyl-L-methionine = [protein]-L-isoaspartate alpha-methyl ester + S-adenosyl-L-homocysteine</text>
        <dbReference type="Rhea" id="RHEA:12705"/>
        <dbReference type="Rhea" id="RHEA-COMP:12143"/>
        <dbReference type="Rhea" id="RHEA-COMP:12144"/>
        <dbReference type="ChEBI" id="CHEBI:57856"/>
        <dbReference type="ChEBI" id="CHEBI:59789"/>
        <dbReference type="ChEBI" id="CHEBI:90596"/>
        <dbReference type="ChEBI" id="CHEBI:90598"/>
        <dbReference type="EC" id="2.1.1.77"/>
    </reaction>
</comment>
<keyword evidence="9" id="KW-1185">Reference proteome</keyword>
<protein>
    <recommendedName>
        <fullName evidence="7">Protein-L-isoaspartate O-methyltransferase</fullName>
        <ecNumber evidence="7">2.1.1.77</ecNumber>
    </recommendedName>
    <alternativeName>
        <fullName evidence="7">L-isoaspartyl protein carboxyl methyltransferase</fullName>
    </alternativeName>
    <alternativeName>
        <fullName evidence="7">Protein L-isoaspartyl methyltransferase</fullName>
    </alternativeName>
    <alternativeName>
        <fullName evidence="7">Protein-beta-aspartate methyltransferase</fullName>
        <shortName evidence="7">PIMT</shortName>
    </alternativeName>
</protein>
<dbReference type="NCBIfam" id="TIGR00080">
    <property type="entry name" value="pimt"/>
    <property type="match status" value="1"/>
</dbReference>
<gene>
    <name evidence="7" type="primary">pcm</name>
    <name evidence="8" type="ORF">Q0812_02265</name>
</gene>
<dbReference type="GO" id="GO:0032259">
    <property type="term" value="P:methylation"/>
    <property type="evidence" value="ECO:0007669"/>
    <property type="project" value="UniProtKB-KW"/>
</dbReference>
<evidence type="ECO:0000313" key="8">
    <source>
        <dbReference type="EMBL" id="MDO1558255.1"/>
    </source>
</evidence>
<reference evidence="8" key="1">
    <citation type="submission" date="2023-07" db="EMBL/GenBank/DDBJ databases">
        <title>Brevundimonas soil sp. nov., isolated from the soil of chemical plant.</title>
        <authorList>
            <person name="Wu N."/>
        </authorList>
    </citation>
    <scope>NUCLEOTIDE SEQUENCE</scope>
    <source>
        <strain evidence="8">XZ-24</strain>
    </source>
</reference>
<dbReference type="GO" id="GO:0004719">
    <property type="term" value="F:protein-L-isoaspartate (D-aspartate) O-methyltransferase activity"/>
    <property type="evidence" value="ECO:0007669"/>
    <property type="project" value="UniProtKB-EC"/>
</dbReference>
<dbReference type="Proteomes" id="UP001169063">
    <property type="component" value="Unassembled WGS sequence"/>
</dbReference>
<keyword evidence="5 7" id="KW-0808">Transferase</keyword>